<dbReference type="RefSeq" id="WP_147057555.1">
    <property type="nucleotide sequence ID" value="NZ_CP042437.1"/>
</dbReference>
<dbReference type="OrthoDB" id="1036397at2"/>
<gene>
    <name evidence="1" type="ORF">FSB76_23050</name>
</gene>
<dbReference type="KEGG" id="mgk:FSB76_23050"/>
<evidence type="ECO:0000313" key="1">
    <source>
        <dbReference type="EMBL" id="QEC78684.1"/>
    </source>
</evidence>
<keyword evidence="2" id="KW-1185">Reference proteome</keyword>
<dbReference type="Proteomes" id="UP000321362">
    <property type="component" value="Chromosome"/>
</dbReference>
<evidence type="ECO:0000313" key="2">
    <source>
        <dbReference type="Proteomes" id="UP000321362"/>
    </source>
</evidence>
<accession>A0A5B8W4C8</accession>
<organism evidence="1 2">
    <name type="scientific">Mucilaginibacter ginsenosidivorax</name>
    <dbReference type="NCBI Taxonomy" id="862126"/>
    <lineage>
        <taxon>Bacteria</taxon>
        <taxon>Pseudomonadati</taxon>
        <taxon>Bacteroidota</taxon>
        <taxon>Sphingobacteriia</taxon>
        <taxon>Sphingobacteriales</taxon>
        <taxon>Sphingobacteriaceae</taxon>
        <taxon>Mucilaginibacter</taxon>
    </lineage>
</organism>
<reference evidence="1 2" key="1">
    <citation type="journal article" date="2013" name="J. Microbiol.">
        <title>Mucilaginibacter ginsenosidivorax sp. nov., with ginsenoside converting activity isolated from sediment.</title>
        <authorList>
            <person name="Kim J.K."/>
            <person name="Choi T.E."/>
            <person name="Liu Q.M."/>
            <person name="Park H.Y."/>
            <person name="Yi T.H."/>
            <person name="Yoon M.H."/>
            <person name="Kim S.C."/>
            <person name="Im W.T."/>
        </authorList>
    </citation>
    <scope>NUCLEOTIDE SEQUENCE [LARGE SCALE GENOMIC DNA]</scope>
    <source>
        <strain evidence="1 2">KHI28</strain>
    </source>
</reference>
<name>A0A5B8W4C8_9SPHI</name>
<dbReference type="EMBL" id="CP042437">
    <property type="protein sequence ID" value="QEC78684.1"/>
    <property type="molecule type" value="Genomic_DNA"/>
</dbReference>
<dbReference type="AlphaFoldDB" id="A0A5B8W4C8"/>
<proteinExistence type="predicted"/>
<sequence>MNTQVEIFKTDVMQECEAATLVGLLLQHLPHCSVNFDLEDCDRILRIESAQQQINLPQVIYIMNRLGYSCTLLT</sequence>
<protein>
    <recommendedName>
        <fullName evidence="3">Heavy-metal-associated domain-containing protein</fullName>
    </recommendedName>
</protein>
<evidence type="ECO:0008006" key="3">
    <source>
        <dbReference type="Google" id="ProtNLM"/>
    </source>
</evidence>